<sequence>YGDHGTLAPLADAVRSLVTAGSLATATPGPGSGRGHGSADGATDGPANGTADGTAADVKDAADGLAVDDAMALLSGGLLRDGTPNAPFEDMCAALTAVLERAARVRPVVLVLDDWHAAAPLLVRTVRRLADGSGCAGVLLLCAGRPDGPDEGDEPIGGDAPVGGDETIGGDEPVGGDVPVIGAGQLQLTGLPPDEAARLAAGLAGPDGGPAPVDDRLLARAG</sequence>
<accession>A0A6G3WXC7</accession>
<name>A0A6G3WXC7_9ACTN</name>
<comment type="caution">
    <text evidence="2">The sequence shown here is derived from an EMBL/GenBank/DDBJ whole genome shotgun (WGS) entry which is preliminary data.</text>
</comment>
<gene>
    <name evidence="2" type="ORF">G3M58_27460</name>
</gene>
<feature type="region of interest" description="Disordered" evidence="1">
    <location>
        <begin position="200"/>
        <end position="222"/>
    </location>
</feature>
<feature type="non-terminal residue" evidence="2">
    <location>
        <position position="1"/>
    </location>
</feature>
<protein>
    <submittedName>
        <fullName evidence="2">Adenylate/guanylate cyclase domain-containing protein</fullName>
    </submittedName>
</protein>
<dbReference type="AlphaFoldDB" id="A0A6G3WXC7"/>
<evidence type="ECO:0000256" key="1">
    <source>
        <dbReference type="SAM" id="MobiDB-lite"/>
    </source>
</evidence>
<feature type="compositionally biased region" description="Basic and acidic residues" evidence="1">
    <location>
        <begin position="213"/>
        <end position="222"/>
    </location>
</feature>
<feature type="non-terminal residue" evidence="2">
    <location>
        <position position="222"/>
    </location>
</feature>
<feature type="region of interest" description="Disordered" evidence="1">
    <location>
        <begin position="146"/>
        <end position="176"/>
    </location>
</feature>
<organism evidence="2">
    <name type="scientific">Streptomyces sp. SID7499</name>
    <dbReference type="NCBI Taxonomy" id="2706086"/>
    <lineage>
        <taxon>Bacteria</taxon>
        <taxon>Bacillati</taxon>
        <taxon>Actinomycetota</taxon>
        <taxon>Actinomycetes</taxon>
        <taxon>Kitasatosporales</taxon>
        <taxon>Streptomycetaceae</taxon>
        <taxon>Streptomyces</taxon>
    </lineage>
</organism>
<proteinExistence type="predicted"/>
<evidence type="ECO:0000313" key="2">
    <source>
        <dbReference type="EMBL" id="NEE10175.1"/>
    </source>
</evidence>
<dbReference type="EMBL" id="JAAGMN010002798">
    <property type="protein sequence ID" value="NEE10175.1"/>
    <property type="molecule type" value="Genomic_DNA"/>
</dbReference>
<feature type="region of interest" description="Disordered" evidence="1">
    <location>
        <begin position="24"/>
        <end position="55"/>
    </location>
</feature>
<reference evidence="2" key="1">
    <citation type="submission" date="2020-01" db="EMBL/GenBank/DDBJ databases">
        <title>Insect and environment-associated Actinomycetes.</title>
        <authorList>
            <person name="Currrie C."/>
            <person name="Chevrette M."/>
            <person name="Carlson C."/>
            <person name="Stubbendieck R."/>
            <person name="Wendt-Pienkowski E."/>
        </authorList>
    </citation>
    <scope>NUCLEOTIDE SEQUENCE</scope>
    <source>
        <strain evidence="2">SID7499</strain>
    </source>
</reference>